<feature type="chain" id="PRO_5035552467" evidence="1">
    <location>
        <begin position="25"/>
        <end position="358"/>
    </location>
</feature>
<dbReference type="PANTHER" id="PTHR30535">
    <property type="entry name" value="VITAMIN B12-BINDING PROTEIN"/>
    <property type="match status" value="1"/>
</dbReference>
<proteinExistence type="predicted"/>
<dbReference type="Gene3D" id="3.40.50.1980">
    <property type="entry name" value="Nitrogenase molybdenum iron protein domain"/>
    <property type="match status" value="2"/>
</dbReference>
<organism evidence="3 5">
    <name type="scientific">Salmonella diarizonae</name>
    <dbReference type="NCBI Taxonomy" id="59204"/>
    <lineage>
        <taxon>Bacteria</taxon>
        <taxon>Pseudomonadati</taxon>
        <taxon>Pseudomonadota</taxon>
        <taxon>Gammaproteobacteria</taxon>
        <taxon>Enterobacterales</taxon>
        <taxon>Enterobacteriaceae</taxon>
        <taxon>Salmonella</taxon>
    </lineage>
</organism>
<evidence type="ECO:0000313" key="4">
    <source>
        <dbReference type="EMBL" id="ECC3917276.1"/>
    </source>
</evidence>
<accession>A0A2I5HKV0</accession>
<dbReference type="InterPro" id="IPR050902">
    <property type="entry name" value="ABC_Transporter_SBP"/>
</dbReference>
<dbReference type="SUPFAM" id="SSF53807">
    <property type="entry name" value="Helical backbone' metal receptor"/>
    <property type="match status" value="1"/>
</dbReference>
<feature type="domain" description="Fe/B12 periplasmic-binding" evidence="2">
    <location>
        <begin position="49"/>
        <end position="328"/>
    </location>
</feature>
<dbReference type="PROSITE" id="PS50983">
    <property type="entry name" value="FE_B12_PBP"/>
    <property type="match status" value="1"/>
</dbReference>
<dbReference type="EMBL" id="AAIBIC010000054">
    <property type="protein sequence ID" value="ECC3917276.1"/>
    <property type="molecule type" value="Genomic_DNA"/>
</dbReference>
<dbReference type="PANTHER" id="PTHR30535:SF33">
    <property type="entry name" value="PERIPLASMIC BINDING PROTEIN"/>
    <property type="match status" value="1"/>
</dbReference>
<dbReference type="Proteomes" id="UP000230639">
    <property type="component" value="Chromosome"/>
</dbReference>
<reference evidence="3 5" key="1">
    <citation type="submission" date="2017-09" db="EMBL/GenBank/DDBJ databases">
        <title>Complete genome of Salmonella enterica subsp. diarizonae isolated from stool of a patient with bacterial enteropathy.</title>
        <authorList>
            <person name="Zhou J."/>
            <person name="Chen Q."/>
            <person name="Guo L."/>
            <person name="Fan J."/>
        </authorList>
    </citation>
    <scope>NUCLEOTIDE SEQUENCE [LARGE SCALE GENOMIC DNA]</scope>
    <source>
        <strain evidence="3 5">HZS154</strain>
    </source>
</reference>
<name>A0A2I5HKV0_SALDZ</name>
<evidence type="ECO:0000259" key="2">
    <source>
        <dbReference type="PROSITE" id="PS50983"/>
    </source>
</evidence>
<evidence type="ECO:0000313" key="3">
    <source>
        <dbReference type="EMBL" id="ATW56199.1"/>
    </source>
</evidence>
<keyword evidence="1" id="KW-0732">Signal</keyword>
<feature type="signal peptide" evidence="1">
    <location>
        <begin position="1"/>
        <end position="24"/>
    </location>
</feature>
<dbReference type="InterPro" id="IPR002491">
    <property type="entry name" value="ABC_transptr_periplasmic_BD"/>
</dbReference>
<dbReference type="Proteomes" id="UP000839735">
    <property type="component" value="Unassembled WGS sequence"/>
</dbReference>
<protein>
    <submittedName>
        <fullName evidence="3">ABC transporter substrate-binding protein</fullName>
    </submittedName>
</protein>
<evidence type="ECO:0000313" key="5">
    <source>
        <dbReference type="Proteomes" id="UP000230639"/>
    </source>
</evidence>
<sequence>MAGKKTLYSLFLPYLLIIPFACHANDLLNDTVRNVDEDTAKTASLKFHRIVITGNCPFGVIMASDLAYQHVVGVGPWAFLHSNMKILRDMKPDIDRITTDFINKDYVVNMESLLSLQPDIIYYYGKGQNDNLERARVPTINLDAGGNTRSDPVQTQDYWENKFSQTLGLPHSHKFAEAWKAALAEAQPYVEKIKEQHIRALYLEQSDGRQLRVSGAETYGDTYLKMAGMENVAGNLAVKGDAGRYINVSMEQIIQWDPDIIFVVFGSAEDILNNKNPGQDWHNVKAFKNKMIFTTPTGLHNWGGLSAETPLLPLYMINKFRPDYISDAKMKALTRLHYKKVFNYAIPDALLDDEFRQH</sequence>
<dbReference type="Pfam" id="PF01497">
    <property type="entry name" value="Peripla_BP_2"/>
    <property type="match status" value="1"/>
</dbReference>
<dbReference type="RefSeq" id="WP_100212476.1">
    <property type="nucleotide sequence ID" value="NZ_CP023345.1"/>
</dbReference>
<dbReference type="EMBL" id="CP023345">
    <property type="protein sequence ID" value="ATW56199.1"/>
    <property type="molecule type" value="Genomic_DNA"/>
</dbReference>
<dbReference type="Gene3D" id="1.20.58.2180">
    <property type="match status" value="1"/>
</dbReference>
<gene>
    <name evidence="3" type="ORF">CNQ75_17760</name>
    <name evidence="4" type="ORF">CTQ69_25645</name>
</gene>
<evidence type="ECO:0000256" key="1">
    <source>
        <dbReference type="SAM" id="SignalP"/>
    </source>
</evidence>
<dbReference type="AlphaFoldDB" id="A0A2I5HKV0"/>
<reference evidence="4" key="2">
    <citation type="submission" date="2018-08" db="EMBL/GenBank/DDBJ databases">
        <authorList>
            <person name="Ashton P.M."/>
            <person name="Dallman T."/>
            <person name="Nair S."/>
            <person name="De Pinna E."/>
            <person name="Peters T."/>
            <person name="Grant K."/>
        </authorList>
    </citation>
    <scope>NUCLEOTIDE SEQUENCE [LARGE SCALE GENOMIC DNA]</scope>
    <source>
        <strain evidence="4">294779</strain>
    </source>
</reference>